<evidence type="ECO:0000256" key="2">
    <source>
        <dbReference type="ARBA" id="ARBA00023002"/>
    </source>
</evidence>
<dbReference type="PRINTS" id="PR00080">
    <property type="entry name" value="SDRFAMILY"/>
</dbReference>
<dbReference type="CDD" id="cd05233">
    <property type="entry name" value="SDR_c"/>
    <property type="match status" value="1"/>
</dbReference>
<dbReference type="InterPro" id="IPR057326">
    <property type="entry name" value="KR_dom"/>
</dbReference>
<dbReference type="SUPFAM" id="SSF51735">
    <property type="entry name" value="NAD(P)-binding Rossmann-fold domains"/>
    <property type="match status" value="1"/>
</dbReference>
<dbReference type="Pfam" id="PF13561">
    <property type="entry name" value="adh_short_C2"/>
    <property type="match status" value="1"/>
</dbReference>
<accession>A0AAP2Z664</accession>
<comment type="caution">
    <text evidence="4">The sequence shown here is derived from an EMBL/GenBank/DDBJ whole genome shotgun (WGS) entry which is preliminary data.</text>
</comment>
<dbReference type="GO" id="GO:0016616">
    <property type="term" value="F:oxidoreductase activity, acting on the CH-OH group of donors, NAD or NADP as acceptor"/>
    <property type="evidence" value="ECO:0007669"/>
    <property type="project" value="UniProtKB-ARBA"/>
</dbReference>
<dbReference type="InterPro" id="IPR020904">
    <property type="entry name" value="Sc_DH/Rdtase_CS"/>
</dbReference>
<gene>
    <name evidence="4" type="ORF">OB919_05530</name>
</gene>
<dbReference type="Proteomes" id="UP001321047">
    <property type="component" value="Unassembled WGS sequence"/>
</dbReference>
<dbReference type="InterPro" id="IPR036291">
    <property type="entry name" value="NAD(P)-bd_dom_sf"/>
</dbReference>
<keyword evidence="5" id="KW-1185">Reference proteome</keyword>
<dbReference type="AlphaFoldDB" id="A0AAP2Z664"/>
<reference evidence="4 5" key="1">
    <citation type="submission" date="2022-09" db="EMBL/GenBank/DDBJ databases">
        <title>Enrichment on poylsaccharides allowed isolation of novel metabolic and taxonomic groups of Haloarchaea.</title>
        <authorList>
            <person name="Sorokin D.Y."/>
            <person name="Elcheninov A.G."/>
            <person name="Khizhniak T.V."/>
            <person name="Kolganova T.V."/>
            <person name="Kublanov I.V."/>
        </authorList>
    </citation>
    <scope>NUCLEOTIDE SEQUENCE [LARGE SCALE GENOMIC DNA]</scope>
    <source>
        <strain evidence="4 5">AArc-curdl1</strain>
    </source>
</reference>
<proteinExistence type="inferred from homology"/>
<dbReference type="InterPro" id="IPR002347">
    <property type="entry name" value="SDR_fam"/>
</dbReference>
<name>A0AAP2Z664_9EURY</name>
<dbReference type="PANTHER" id="PTHR42760">
    <property type="entry name" value="SHORT-CHAIN DEHYDROGENASES/REDUCTASES FAMILY MEMBER"/>
    <property type="match status" value="1"/>
</dbReference>
<dbReference type="Gene3D" id="3.40.50.720">
    <property type="entry name" value="NAD(P)-binding Rossmann-like Domain"/>
    <property type="match status" value="1"/>
</dbReference>
<feature type="domain" description="Ketoreductase" evidence="3">
    <location>
        <begin position="13"/>
        <end position="209"/>
    </location>
</feature>
<protein>
    <submittedName>
        <fullName evidence="4">SDR family oxidoreductase</fullName>
    </submittedName>
</protein>
<dbReference type="EMBL" id="JAOPJZ010000003">
    <property type="protein sequence ID" value="MCU4751442.1"/>
    <property type="molecule type" value="Genomic_DNA"/>
</dbReference>
<keyword evidence="2" id="KW-0560">Oxidoreductase</keyword>
<evidence type="ECO:0000256" key="1">
    <source>
        <dbReference type="ARBA" id="ARBA00006484"/>
    </source>
</evidence>
<dbReference type="FunFam" id="3.40.50.720:FF:000084">
    <property type="entry name" value="Short-chain dehydrogenase reductase"/>
    <property type="match status" value="1"/>
</dbReference>
<evidence type="ECO:0000313" key="5">
    <source>
        <dbReference type="Proteomes" id="UP001321047"/>
    </source>
</evidence>
<evidence type="ECO:0000313" key="4">
    <source>
        <dbReference type="EMBL" id="MCU4751442.1"/>
    </source>
</evidence>
<sequence>MDDTPSEQWFAGRTAIVTGATGGIGRACTHTLAARGCTVYACDVADLESLEEAATYAAGATDGTETTDTTGANDRSGAIRTLEADVTDQQALESVVDSADDGTGIDILVNCAGIIDRSSIDDLEPKTWTDVLEVNLTGTYNAIRVATPALRNANAPGGAIVTVSSMLSAVGAPERAAYSASKGGLDSMTRSLAAELGADGIRVNAVNPGYVRTDMTRVHADSGREERYREQTAINRVGHPQDVAELVTFLASERARYISGQTIRIDGGQSAITGSSK</sequence>
<dbReference type="PANTHER" id="PTHR42760:SF133">
    <property type="entry name" value="3-OXOACYL-[ACYL-CARRIER-PROTEIN] REDUCTASE"/>
    <property type="match status" value="1"/>
</dbReference>
<dbReference type="SMART" id="SM00822">
    <property type="entry name" value="PKS_KR"/>
    <property type="match status" value="1"/>
</dbReference>
<dbReference type="RefSeq" id="WP_342807245.1">
    <property type="nucleotide sequence ID" value="NZ_JAOPJZ010000003.1"/>
</dbReference>
<dbReference type="PRINTS" id="PR00081">
    <property type="entry name" value="GDHRDH"/>
</dbReference>
<evidence type="ECO:0000259" key="3">
    <source>
        <dbReference type="SMART" id="SM00822"/>
    </source>
</evidence>
<comment type="similarity">
    <text evidence="1">Belongs to the short-chain dehydrogenases/reductases (SDR) family.</text>
</comment>
<dbReference type="PROSITE" id="PS00061">
    <property type="entry name" value="ADH_SHORT"/>
    <property type="match status" value="1"/>
</dbReference>
<organism evidence="4 5">
    <name type="scientific">Natronosalvus hydrolyticus</name>
    <dbReference type="NCBI Taxonomy" id="2979988"/>
    <lineage>
        <taxon>Archaea</taxon>
        <taxon>Methanobacteriati</taxon>
        <taxon>Methanobacteriota</taxon>
        <taxon>Stenosarchaea group</taxon>
        <taxon>Halobacteria</taxon>
        <taxon>Halobacteriales</taxon>
        <taxon>Natrialbaceae</taxon>
        <taxon>Natronosalvus</taxon>
    </lineage>
</organism>